<evidence type="ECO:0000313" key="3">
    <source>
        <dbReference type="EMBL" id="MUN42703.1"/>
    </source>
</evidence>
<name>A0A7K1LEG2_9ACTN</name>
<evidence type="ECO:0000259" key="2">
    <source>
        <dbReference type="Pfam" id="PF08327"/>
    </source>
</evidence>
<feature type="domain" description="Activator of Hsp90 ATPase homologue 1/2-like C-terminal" evidence="2">
    <location>
        <begin position="19"/>
        <end position="151"/>
    </location>
</feature>
<proteinExistence type="inferred from homology"/>
<organism evidence="3 4">
    <name type="scientific">Actinomadura litoris</name>
    <dbReference type="NCBI Taxonomy" id="2678616"/>
    <lineage>
        <taxon>Bacteria</taxon>
        <taxon>Bacillati</taxon>
        <taxon>Actinomycetota</taxon>
        <taxon>Actinomycetes</taxon>
        <taxon>Streptosporangiales</taxon>
        <taxon>Thermomonosporaceae</taxon>
        <taxon>Actinomadura</taxon>
    </lineage>
</organism>
<accession>A0A7K1LEG2</accession>
<dbReference type="AlphaFoldDB" id="A0A7K1LEG2"/>
<dbReference type="Gene3D" id="3.30.530.20">
    <property type="match status" value="1"/>
</dbReference>
<keyword evidence="4" id="KW-1185">Reference proteome</keyword>
<dbReference type="InterPro" id="IPR013538">
    <property type="entry name" value="ASHA1/2-like_C"/>
</dbReference>
<evidence type="ECO:0000313" key="4">
    <source>
        <dbReference type="Proteomes" id="UP000432015"/>
    </source>
</evidence>
<dbReference type="Pfam" id="PF08327">
    <property type="entry name" value="AHSA1"/>
    <property type="match status" value="1"/>
</dbReference>
<sequence length="160" mass="18115">MSQPVDLRDVVRQTITVAADRDLAFRVFTEQFGTWWPRQYSIGEAEMADFVLEPRAGGRWYEVGVDGSECDIGRVTAFESPARVVLAWHLDGDWRFDPDPDHASEVEIRFVAEDGDRTRVELEHRYFERHGAGAAAVRGAVESQGGWTWCLAAYVERLPA</sequence>
<dbReference type="Proteomes" id="UP000432015">
    <property type="component" value="Unassembled WGS sequence"/>
</dbReference>
<reference evidence="3 4" key="1">
    <citation type="submission" date="2019-11" db="EMBL/GenBank/DDBJ databases">
        <authorList>
            <person name="Cao P."/>
        </authorList>
    </citation>
    <scope>NUCLEOTIDE SEQUENCE [LARGE SCALE GENOMIC DNA]</scope>
    <source>
        <strain evidence="3 4">NEAU-AAG5</strain>
    </source>
</reference>
<dbReference type="InterPro" id="IPR023393">
    <property type="entry name" value="START-like_dom_sf"/>
</dbReference>
<dbReference type="SUPFAM" id="SSF55961">
    <property type="entry name" value="Bet v1-like"/>
    <property type="match status" value="1"/>
</dbReference>
<comment type="similarity">
    <text evidence="1">Belongs to the AHA1 family.</text>
</comment>
<protein>
    <submittedName>
        <fullName evidence="3">ATPase</fullName>
    </submittedName>
</protein>
<gene>
    <name evidence="3" type="ORF">GNZ18_39850</name>
</gene>
<dbReference type="RefSeq" id="WP_156222631.1">
    <property type="nucleotide sequence ID" value="NZ_WOFH01000023.1"/>
</dbReference>
<comment type="caution">
    <text evidence="3">The sequence shown here is derived from an EMBL/GenBank/DDBJ whole genome shotgun (WGS) entry which is preliminary data.</text>
</comment>
<evidence type="ECO:0000256" key="1">
    <source>
        <dbReference type="ARBA" id="ARBA00006817"/>
    </source>
</evidence>
<dbReference type="EMBL" id="WOFH01000023">
    <property type="protein sequence ID" value="MUN42703.1"/>
    <property type="molecule type" value="Genomic_DNA"/>
</dbReference>
<dbReference type="CDD" id="cd08891">
    <property type="entry name" value="SRPBCC_CalC"/>
    <property type="match status" value="1"/>
</dbReference>